<feature type="region of interest" description="Disordered" evidence="1">
    <location>
        <begin position="181"/>
        <end position="203"/>
    </location>
</feature>
<keyword evidence="3" id="KW-1185">Reference proteome</keyword>
<name>A0AAN6SQR0_9PEZI</name>
<comment type="caution">
    <text evidence="2">The sequence shown here is derived from an EMBL/GenBank/DDBJ whole genome shotgun (WGS) entry which is preliminary data.</text>
</comment>
<dbReference type="Proteomes" id="UP001303115">
    <property type="component" value="Unassembled WGS sequence"/>
</dbReference>
<accession>A0AAN6SQR0</accession>
<proteinExistence type="predicted"/>
<feature type="region of interest" description="Disordered" evidence="1">
    <location>
        <begin position="502"/>
        <end position="525"/>
    </location>
</feature>
<protein>
    <submittedName>
        <fullName evidence="2">Uncharacterized protein</fullName>
    </submittedName>
</protein>
<evidence type="ECO:0000313" key="2">
    <source>
        <dbReference type="EMBL" id="KAK4039604.1"/>
    </source>
</evidence>
<sequence length="600" mass="65537">MDSNAVPPTSLLDLPDELLDQILAEVKWGAPAPTFDLDGLQFYENLTQNTDTASIQRMRLTCRRLASRASVLLLPVASVSINDPASVDRLEQIAGHAGFAPYVKAVHVYFDFYRADLANDIQLMAEHLIRKGAKLLLASSAEATAAQPLFPGGRTSADWHRILSNWGVFYYGDIASGTKDTSSLAPGPAAGEGEEEQEESKGVRLLRREHAEYTRRYEAQQCLAGSVVERIARAMARMPRATRLVLDDGPDTSAPPSDMAVPADGEWLATPTTWASAFTINGVGLPPIKALFALPAAVHRAGVELTGLRIHRLRLPSEFPLWLPLEGAVGDSSPSQGNGDPPPREAEELRAACTSLRVFEFTPGYDPDSWRSNSLNHIEWPRMSTWSGPRTRLDEVLDWMLGPSQNLQHVRVDLQMIHAGVTHELAMPPGPRWPRIRVIHLQDGHLETATLTSFLKATAGTLARLHLDGMHLFPARVDTWPYSPVPYSWSSVLDLLRAHCREGEHSGSGSSHNSTGPVRTTTAAAAAREPLIVQVRRPAGAEFDDRSLSETDMAHIRGLFEPGPDAGEGCSGMSVVDRFIQGLSERNPLVEAGKTPLLYP</sequence>
<dbReference type="EMBL" id="MU854396">
    <property type="protein sequence ID" value="KAK4039604.1"/>
    <property type="molecule type" value="Genomic_DNA"/>
</dbReference>
<evidence type="ECO:0000256" key="1">
    <source>
        <dbReference type="SAM" id="MobiDB-lite"/>
    </source>
</evidence>
<reference evidence="3" key="1">
    <citation type="journal article" date="2023" name="Mol. Phylogenet. Evol.">
        <title>Genome-scale phylogeny and comparative genomics of the fungal order Sordariales.</title>
        <authorList>
            <person name="Hensen N."/>
            <person name="Bonometti L."/>
            <person name="Westerberg I."/>
            <person name="Brannstrom I.O."/>
            <person name="Guillou S."/>
            <person name="Cros-Aarteil S."/>
            <person name="Calhoun S."/>
            <person name="Haridas S."/>
            <person name="Kuo A."/>
            <person name="Mondo S."/>
            <person name="Pangilinan J."/>
            <person name="Riley R."/>
            <person name="LaButti K."/>
            <person name="Andreopoulos B."/>
            <person name="Lipzen A."/>
            <person name="Chen C."/>
            <person name="Yan M."/>
            <person name="Daum C."/>
            <person name="Ng V."/>
            <person name="Clum A."/>
            <person name="Steindorff A."/>
            <person name="Ohm R.A."/>
            <person name="Martin F."/>
            <person name="Silar P."/>
            <person name="Natvig D.O."/>
            <person name="Lalanne C."/>
            <person name="Gautier V."/>
            <person name="Ament-Velasquez S.L."/>
            <person name="Kruys A."/>
            <person name="Hutchinson M.I."/>
            <person name="Powell A.J."/>
            <person name="Barry K."/>
            <person name="Miller A.N."/>
            <person name="Grigoriev I.V."/>
            <person name="Debuchy R."/>
            <person name="Gladieux P."/>
            <person name="Hiltunen Thoren M."/>
            <person name="Johannesson H."/>
        </authorList>
    </citation>
    <scope>NUCLEOTIDE SEQUENCE [LARGE SCALE GENOMIC DNA]</scope>
    <source>
        <strain evidence="3">CBS 284.82</strain>
    </source>
</reference>
<gene>
    <name evidence="2" type="ORF">C8A01DRAFT_16436</name>
</gene>
<evidence type="ECO:0000313" key="3">
    <source>
        <dbReference type="Proteomes" id="UP001303115"/>
    </source>
</evidence>
<organism evidence="2 3">
    <name type="scientific">Parachaetomium inaequale</name>
    <dbReference type="NCBI Taxonomy" id="2588326"/>
    <lineage>
        <taxon>Eukaryota</taxon>
        <taxon>Fungi</taxon>
        <taxon>Dikarya</taxon>
        <taxon>Ascomycota</taxon>
        <taxon>Pezizomycotina</taxon>
        <taxon>Sordariomycetes</taxon>
        <taxon>Sordariomycetidae</taxon>
        <taxon>Sordariales</taxon>
        <taxon>Chaetomiaceae</taxon>
        <taxon>Parachaetomium</taxon>
    </lineage>
</organism>
<dbReference type="AlphaFoldDB" id="A0AAN6SQR0"/>